<dbReference type="GO" id="GO:0003723">
    <property type="term" value="F:RNA binding"/>
    <property type="evidence" value="ECO:0007669"/>
    <property type="project" value="UniProtKB-KW"/>
</dbReference>
<dbReference type="PROSITE" id="PS50890">
    <property type="entry name" value="PUA"/>
    <property type="match status" value="1"/>
</dbReference>
<organism evidence="8 9">
    <name type="scientific">Babesia gibsoni</name>
    <dbReference type="NCBI Taxonomy" id="33632"/>
    <lineage>
        <taxon>Eukaryota</taxon>
        <taxon>Sar</taxon>
        <taxon>Alveolata</taxon>
        <taxon>Apicomplexa</taxon>
        <taxon>Aconoidasida</taxon>
        <taxon>Piroplasmida</taxon>
        <taxon>Babesiidae</taxon>
        <taxon>Babesia</taxon>
    </lineage>
</organism>
<keyword evidence="9" id="KW-1185">Reference proteome</keyword>
<dbReference type="Proteomes" id="UP001230268">
    <property type="component" value="Unassembled WGS sequence"/>
</dbReference>
<evidence type="ECO:0000256" key="6">
    <source>
        <dbReference type="PIRNR" id="PIRNR017190"/>
    </source>
</evidence>
<dbReference type="InterPro" id="IPR005155">
    <property type="entry name" value="UPF0113_PUA"/>
</dbReference>
<evidence type="ECO:0000313" key="8">
    <source>
        <dbReference type="EMBL" id="KAK1442581.1"/>
    </source>
</evidence>
<dbReference type="GO" id="GO:0042255">
    <property type="term" value="P:ribosome assembly"/>
    <property type="evidence" value="ECO:0007669"/>
    <property type="project" value="InterPro"/>
</dbReference>
<evidence type="ECO:0000256" key="3">
    <source>
        <dbReference type="ARBA" id="ARBA00022517"/>
    </source>
</evidence>
<comment type="subcellular location">
    <subcellularLocation>
        <location evidence="1">Nucleus</location>
        <location evidence="1">Nucleolus</location>
    </subcellularLocation>
</comment>
<comment type="caution">
    <text evidence="8">The sequence shown here is derived from an EMBL/GenBank/DDBJ whole genome shotgun (WGS) entry which is preliminary data.</text>
</comment>
<dbReference type="Pfam" id="PF03657">
    <property type="entry name" value="UPF0113"/>
    <property type="match status" value="1"/>
</dbReference>
<comment type="function">
    <text evidence="6">Required for proper 27S pre-rRNA processing and 60S ribosome subunit assembly.</text>
</comment>
<dbReference type="PIRSF" id="PIRSF017190">
    <property type="entry name" value="Rbsml_synth_fac_NIP7"/>
    <property type="match status" value="1"/>
</dbReference>
<dbReference type="InterPro" id="IPR015947">
    <property type="entry name" value="PUA-like_sf"/>
</dbReference>
<evidence type="ECO:0000256" key="4">
    <source>
        <dbReference type="ARBA" id="ARBA00022884"/>
    </source>
</evidence>
<dbReference type="GO" id="GO:0005730">
    <property type="term" value="C:nucleolus"/>
    <property type="evidence" value="ECO:0007669"/>
    <property type="project" value="UniProtKB-SubCell"/>
</dbReference>
<dbReference type="AlphaFoldDB" id="A0AAD8LP04"/>
<sequence>MRPLSEDEAQLVIQKLANYIGDKVLSMVDPGDSSPQFVFRLHRERVYYMNENILKYSGCIHKKKLVSAGVCIGKFTKTKNFRLHVTALHYMAHYSKNKVWLKSGEQSFVYGNNVAKKHIKQMSEDIPQNGGVVVMFNNLPLGFGVTSKSTDNLQTSLPDDVAVFHQADIGEYLRHEAEII</sequence>
<keyword evidence="3 6" id="KW-0690">Ribosome biogenesis</keyword>
<keyword evidence="5 6" id="KW-0539">Nucleus</keyword>
<dbReference type="SUPFAM" id="SSF88697">
    <property type="entry name" value="PUA domain-like"/>
    <property type="match status" value="1"/>
</dbReference>
<dbReference type="CDD" id="cd21151">
    <property type="entry name" value="PUA_Nip7-like"/>
    <property type="match status" value="1"/>
</dbReference>
<proteinExistence type="inferred from homology"/>
<dbReference type="Gene3D" id="2.30.130.10">
    <property type="entry name" value="PUA domain"/>
    <property type="match status" value="1"/>
</dbReference>
<reference evidence="8" key="1">
    <citation type="submission" date="2023-08" db="EMBL/GenBank/DDBJ databases">
        <title>Draft sequence of the Babesia gibsoni genome.</title>
        <authorList>
            <person name="Yamagishi J.Y."/>
            <person name="Xuan X.X."/>
        </authorList>
    </citation>
    <scope>NUCLEOTIDE SEQUENCE</scope>
    <source>
        <strain evidence="8">Azabu</strain>
    </source>
</reference>
<evidence type="ECO:0000256" key="2">
    <source>
        <dbReference type="ARBA" id="ARBA00009895"/>
    </source>
</evidence>
<dbReference type="FunFam" id="3.10.450.220:FF:000001">
    <property type="entry name" value="60S ribosome subunit biogenesis protein NIP7 homolog"/>
    <property type="match status" value="1"/>
</dbReference>
<evidence type="ECO:0000256" key="1">
    <source>
        <dbReference type="ARBA" id="ARBA00004604"/>
    </source>
</evidence>
<dbReference type="InterPro" id="IPR040598">
    <property type="entry name" value="NIP7_N"/>
</dbReference>
<dbReference type="Gene3D" id="3.10.450.220">
    <property type="match status" value="1"/>
</dbReference>
<protein>
    <recommendedName>
        <fullName evidence="6">60S ribosome subunit biogenesis protein NIP7 homolog</fullName>
    </recommendedName>
</protein>
<evidence type="ECO:0000259" key="7">
    <source>
        <dbReference type="SMART" id="SM00359"/>
    </source>
</evidence>
<gene>
    <name evidence="8" type="ORF">BgAZ_300990</name>
</gene>
<comment type="subunit">
    <text evidence="6">Interacts with pre-ribosome complex.</text>
</comment>
<dbReference type="InterPro" id="IPR055359">
    <property type="entry name" value="Nip7_N_euk"/>
</dbReference>
<dbReference type="InterPro" id="IPR002478">
    <property type="entry name" value="PUA"/>
</dbReference>
<feature type="domain" description="PUA" evidence="7">
    <location>
        <begin position="97"/>
        <end position="170"/>
    </location>
</feature>
<keyword evidence="4 6" id="KW-0694">RNA-binding</keyword>
<comment type="similarity">
    <text evidence="2 6">Belongs to the NIP7 family.</text>
</comment>
<dbReference type="InterPro" id="IPR036974">
    <property type="entry name" value="PUA_sf"/>
</dbReference>
<evidence type="ECO:0000313" key="9">
    <source>
        <dbReference type="Proteomes" id="UP001230268"/>
    </source>
</evidence>
<dbReference type="Pfam" id="PF17833">
    <property type="entry name" value="pre-PUA_NIP7"/>
    <property type="match status" value="1"/>
</dbReference>
<dbReference type="EMBL" id="JAVEPI010000003">
    <property type="protein sequence ID" value="KAK1442581.1"/>
    <property type="molecule type" value="Genomic_DNA"/>
</dbReference>
<dbReference type="SUPFAM" id="SSF88802">
    <property type="entry name" value="Pre-PUA domain"/>
    <property type="match status" value="1"/>
</dbReference>
<dbReference type="SMART" id="SM00359">
    <property type="entry name" value="PUA"/>
    <property type="match status" value="1"/>
</dbReference>
<dbReference type="InterPro" id="IPR016686">
    <property type="entry name" value="Ribosomal_synth_fac_NIP7"/>
</dbReference>
<accession>A0AAD8LP04</accession>
<dbReference type="CDD" id="cd21146">
    <property type="entry name" value="Nip7_N_euk"/>
    <property type="match status" value="1"/>
</dbReference>
<evidence type="ECO:0000256" key="5">
    <source>
        <dbReference type="ARBA" id="ARBA00023242"/>
    </source>
</evidence>
<name>A0AAD8LP04_BABGI</name>